<name>A0A934PPZ8_9SPHI</name>
<dbReference type="Proteomes" id="UP000613193">
    <property type="component" value="Unassembled WGS sequence"/>
</dbReference>
<dbReference type="InterPro" id="IPR036046">
    <property type="entry name" value="Acylphosphatase-like_dom_sf"/>
</dbReference>
<proteinExistence type="predicted"/>
<evidence type="ECO:0000259" key="1">
    <source>
        <dbReference type="PROSITE" id="PS50925"/>
    </source>
</evidence>
<evidence type="ECO:0000313" key="2">
    <source>
        <dbReference type="EMBL" id="MBK0378618.1"/>
    </source>
</evidence>
<protein>
    <submittedName>
        <fullName evidence="2">BLUF domain-containing protein</fullName>
    </submittedName>
</protein>
<dbReference type="EMBL" id="JAEHFW010000001">
    <property type="protein sequence ID" value="MBK0378618.1"/>
    <property type="molecule type" value="Genomic_DNA"/>
</dbReference>
<dbReference type="SUPFAM" id="SSF54975">
    <property type="entry name" value="Acylphosphatase/BLUF domain-like"/>
    <property type="match status" value="1"/>
</dbReference>
<dbReference type="GO" id="GO:0071949">
    <property type="term" value="F:FAD binding"/>
    <property type="evidence" value="ECO:0007669"/>
    <property type="project" value="InterPro"/>
</dbReference>
<sequence length="141" mass="15790">MKTIVYISTAVTLLTDDVLLHILTAARDNNAKHQVTGVLLYADGTFIQALEGEPADVDAIYELIEQDKKHRNIIKLIDEPLAERNFTDWRMGFSYINNNEAGEIIGYLKPDDALPLRSDAYNPAVSIIKTFIENNNILISA</sequence>
<dbReference type="RefSeq" id="WP_200064681.1">
    <property type="nucleotide sequence ID" value="NZ_JAEHFW010000001.1"/>
</dbReference>
<accession>A0A934PPZ8</accession>
<keyword evidence="3" id="KW-1185">Reference proteome</keyword>
<reference evidence="2" key="1">
    <citation type="submission" date="2020-12" db="EMBL/GenBank/DDBJ databases">
        <title>Bacterial novel species Mucilaginibacter sp. SD-g isolated from soil.</title>
        <authorList>
            <person name="Jung H.-Y."/>
        </authorList>
    </citation>
    <scope>NUCLEOTIDE SEQUENCE</scope>
    <source>
        <strain evidence="2">SD-g</strain>
    </source>
</reference>
<feature type="domain" description="BLUF" evidence="1">
    <location>
        <begin position="1"/>
        <end position="92"/>
    </location>
</feature>
<dbReference type="PROSITE" id="PS50925">
    <property type="entry name" value="BLUF"/>
    <property type="match status" value="1"/>
</dbReference>
<evidence type="ECO:0000313" key="3">
    <source>
        <dbReference type="Proteomes" id="UP000613193"/>
    </source>
</evidence>
<dbReference type="SMART" id="SM01034">
    <property type="entry name" value="BLUF"/>
    <property type="match status" value="1"/>
</dbReference>
<dbReference type="GO" id="GO:0009882">
    <property type="term" value="F:blue light photoreceptor activity"/>
    <property type="evidence" value="ECO:0007669"/>
    <property type="project" value="InterPro"/>
</dbReference>
<dbReference type="AlphaFoldDB" id="A0A934PPZ8"/>
<comment type="caution">
    <text evidence="2">The sequence shown here is derived from an EMBL/GenBank/DDBJ whole genome shotgun (WGS) entry which is preliminary data.</text>
</comment>
<gene>
    <name evidence="2" type="ORF">I5M19_04835</name>
</gene>
<dbReference type="InterPro" id="IPR007024">
    <property type="entry name" value="BLUF_domain"/>
</dbReference>
<organism evidence="2 3">
    <name type="scientific">Mucilaginibacter segetis</name>
    <dbReference type="NCBI Taxonomy" id="2793071"/>
    <lineage>
        <taxon>Bacteria</taxon>
        <taxon>Pseudomonadati</taxon>
        <taxon>Bacteroidota</taxon>
        <taxon>Sphingobacteriia</taxon>
        <taxon>Sphingobacteriales</taxon>
        <taxon>Sphingobacteriaceae</taxon>
        <taxon>Mucilaginibacter</taxon>
    </lineage>
</organism>
<dbReference type="Pfam" id="PF04940">
    <property type="entry name" value="BLUF"/>
    <property type="match status" value="1"/>
</dbReference>
<dbReference type="Gene3D" id="3.30.70.100">
    <property type="match status" value="1"/>
</dbReference>